<dbReference type="InterPro" id="IPR001296">
    <property type="entry name" value="Glyco_trans_1"/>
</dbReference>
<dbReference type="PANTHER" id="PTHR12526">
    <property type="entry name" value="GLYCOSYLTRANSFERASE"/>
    <property type="match status" value="1"/>
</dbReference>
<reference evidence="3" key="2">
    <citation type="submission" date="2022-01" db="EMBL/GenBank/DDBJ databases">
        <authorList>
            <person name="Zhou L.Y."/>
        </authorList>
    </citation>
    <scope>NUCLEOTIDE SEQUENCE</scope>
    <source>
        <strain evidence="3">TLK-CK17</strain>
    </source>
</reference>
<comment type="caution">
    <text evidence="3">The sequence shown here is derived from an EMBL/GenBank/DDBJ whole genome shotgun (WGS) entry which is preliminary data.</text>
</comment>
<dbReference type="EMBL" id="JAKJPO010000001">
    <property type="protein sequence ID" value="MCF7220937.1"/>
    <property type="molecule type" value="Genomic_DNA"/>
</dbReference>
<dbReference type="SUPFAM" id="SSF53756">
    <property type="entry name" value="UDP-Glycosyltransferase/glycogen phosphorylase"/>
    <property type="match status" value="1"/>
</dbReference>
<dbReference type="Proteomes" id="UP001430796">
    <property type="component" value="Unassembled WGS sequence"/>
</dbReference>
<keyword evidence="4" id="KW-1185">Reference proteome</keyword>
<protein>
    <submittedName>
        <fullName evidence="3">Glycosyltransferase family 4 protein</fullName>
    </submittedName>
</protein>
<dbReference type="PANTHER" id="PTHR12526:SF630">
    <property type="entry name" value="GLYCOSYLTRANSFERASE"/>
    <property type="match status" value="1"/>
</dbReference>
<accession>A0ABS9HS38</accession>
<dbReference type="CDD" id="cd03801">
    <property type="entry name" value="GT4_PimA-like"/>
    <property type="match status" value="1"/>
</dbReference>
<feature type="domain" description="Glycosyl transferase family 1" evidence="1">
    <location>
        <begin position="184"/>
        <end position="349"/>
    </location>
</feature>
<evidence type="ECO:0000313" key="4">
    <source>
        <dbReference type="Proteomes" id="UP001430796"/>
    </source>
</evidence>
<name>A0ABS9HS38_9GAMM</name>
<gene>
    <name evidence="3" type="ORF">L3V18_03920</name>
</gene>
<dbReference type="Pfam" id="PF00534">
    <property type="entry name" value="Glycos_transf_1"/>
    <property type="match status" value="1"/>
</dbReference>
<proteinExistence type="predicted"/>
<dbReference type="RefSeq" id="WP_237053284.1">
    <property type="nucleotide sequence ID" value="NZ_JAKJPO010000001.1"/>
</dbReference>
<feature type="domain" description="Glycosyltransferase subfamily 4-like N-terminal" evidence="2">
    <location>
        <begin position="15"/>
        <end position="172"/>
    </location>
</feature>
<organism evidence="3 4">
    <name type="scientific">Marilutibacter chinensis</name>
    <dbReference type="NCBI Taxonomy" id="2912247"/>
    <lineage>
        <taxon>Bacteria</taxon>
        <taxon>Pseudomonadati</taxon>
        <taxon>Pseudomonadota</taxon>
        <taxon>Gammaproteobacteria</taxon>
        <taxon>Lysobacterales</taxon>
        <taxon>Lysobacteraceae</taxon>
        <taxon>Marilutibacter</taxon>
    </lineage>
</organism>
<sequence>MPPERILIVTDEMEVGGSQRQIVHLLAGLDRQRWQPELLFFRSPSRLVDEVRRQGIEVHQLRKRGRVDPLFLLAYAALLRRRRFALVHAFSLTAELWSTIAATIAMSPRRRPALVASVRGLYLDASHTFWRIKRFIALRSCAVVANAQACADAAAAGTGVERRRFEVVPNGILVAPPLDDSARERTERGIGRPPGRPFALFVGRLVEVKNLPCLIRALARLPREQRPWLALAGDGPMRPRLAQQVAAAGLKADVRFLGERDDAVALMQIADMLVLPSWQEGMSNAVMEAMAAGCPVVASAVGGNVELIDPERTGLLFASDDDAELALCLQRLGGHPSLRQRLAGAARERMLATHSIARMIAGTGRIYERCIRQVRPAPAGEGAARAAAKGDA</sequence>
<dbReference type="Pfam" id="PF13439">
    <property type="entry name" value="Glyco_transf_4"/>
    <property type="match status" value="1"/>
</dbReference>
<evidence type="ECO:0000313" key="3">
    <source>
        <dbReference type="EMBL" id="MCF7220937.1"/>
    </source>
</evidence>
<evidence type="ECO:0000259" key="1">
    <source>
        <dbReference type="Pfam" id="PF00534"/>
    </source>
</evidence>
<dbReference type="InterPro" id="IPR028098">
    <property type="entry name" value="Glyco_trans_4-like_N"/>
</dbReference>
<dbReference type="Gene3D" id="3.40.50.2000">
    <property type="entry name" value="Glycogen Phosphorylase B"/>
    <property type="match status" value="2"/>
</dbReference>
<evidence type="ECO:0000259" key="2">
    <source>
        <dbReference type="Pfam" id="PF13439"/>
    </source>
</evidence>
<reference evidence="3" key="1">
    <citation type="submission" date="2022-01" db="EMBL/GenBank/DDBJ databases">
        <title>Lysobacter chinensis sp. nov., a bacterium isolated from cow dung compost.</title>
        <authorList>
            <person name="Liu Y."/>
        </authorList>
    </citation>
    <scope>NUCLEOTIDE SEQUENCE</scope>
    <source>
        <strain evidence="3">TLK-CK17</strain>
    </source>
</reference>